<dbReference type="RefSeq" id="WP_208174828.1">
    <property type="nucleotide sequence ID" value="NZ_JAGETZ010000003.1"/>
</dbReference>
<organism evidence="1 2">
    <name type="scientific">Hymenobacter negativus</name>
    <dbReference type="NCBI Taxonomy" id="2795026"/>
    <lineage>
        <taxon>Bacteria</taxon>
        <taxon>Pseudomonadati</taxon>
        <taxon>Bacteroidota</taxon>
        <taxon>Cytophagia</taxon>
        <taxon>Cytophagales</taxon>
        <taxon>Hymenobacteraceae</taxon>
        <taxon>Hymenobacter</taxon>
    </lineage>
</organism>
<accession>A0ABS3QD80</accession>
<evidence type="ECO:0000313" key="1">
    <source>
        <dbReference type="EMBL" id="MBO2009206.1"/>
    </source>
</evidence>
<dbReference type="EMBL" id="JAGETZ010000003">
    <property type="protein sequence ID" value="MBO2009206.1"/>
    <property type="molecule type" value="Genomic_DNA"/>
</dbReference>
<comment type="caution">
    <text evidence="1">The sequence shown here is derived from an EMBL/GenBank/DDBJ whole genome shotgun (WGS) entry which is preliminary data.</text>
</comment>
<dbReference type="Proteomes" id="UP000664369">
    <property type="component" value="Unassembled WGS sequence"/>
</dbReference>
<keyword evidence="2" id="KW-1185">Reference proteome</keyword>
<proteinExistence type="predicted"/>
<reference evidence="1 2" key="1">
    <citation type="submission" date="2021-03" db="EMBL/GenBank/DDBJ databases">
        <authorList>
            <person name="Kim M.K."/>
        </authorList>
    </citation>
    <scope>NUCLEOTIDE SEQUENCE [LARGE SCALE GENOMIC DNA]</scope>
    <source>
        <strain evidence="1 2">BT442</strain>
    </source>
</reference>
<name>A0ABS3QD80_9BACT</name>
<gene>
    <name evidence="1" type="ORF">J4E00_09085</name>
</gene>
<sequence length="77" mass="9180">MYINRTPARPCMRDMADLTARLRPVAEILKAVPMKQVRRRLREIVTEEPRFAEEAPLVIAHEENRRRRLANPLYINR</sequence>
<protein>
    <submittedName>
        <fullName evidence="1">Uncharacterized protein</fullName>
    </submittedName>
</protein>
<evidence type="ECO:0000313" key="2">
    <source>
        <dbReference type="Proteomes" id="UP000664369"/>
    </source>
</evidence>